<feature type="compositionally biased region" description="Low complexity" evidence="1">
    <location>
        <begin position="160"/>
        <end position="171"/>
    </location>
</feature>
<comment type="caution">
    <text evidence="2">The sequence shown here is derived from an EMBL/GenBank/DDBJ whole genome shotgun (WGS) entry which is preliminary data.</text>
</comment>
<dbReference type="OrthoDB" id="3646601at2759"/>
<proteinExistence type="predicted"/>
<dbReference type="PANTHER" id="PTHR42085:SF2">
    <property type="entry name" value="F-BOX DOMAIN-CONTAINING PROTEIN"/>
    <property type="match status" value="1"/>
</dbReference>
<evidence type="ECO:0000256" key="1">
    <source>
        <dbReference type="SAM" id="MobiDB-lite"/>
    </source>
</evidence>
<feature type="region of interest" description="Disordered" evidence="1">
    <location>
        <begin position="151"/>
        <end position="178"/>
    </location>
</feature>
<organism evidence="2 3">
    <name type="scientific">Cercospora kikuchii</name>
    <dbReference type="NCBI Taxonomy" id="84275"/>
    <lineage>
        <taxon>Eukaryota</taxon>
        <taxon>Fungi</taxon>
        <taxon>Dikarya</taxon>
        <taxon>Ascomycota</taxon>
        <taxon>Pezizomycotina</taxon>
        <taxon>Dothideomycetes</taxon>
        <taxon>Dothideomycetidae</taxon>
        <taxon>Mycosphaerellales</taxon>
        <taxon>Mycosphaerellaceae</taxon>
        <taxon>Cercospora</taxon>
    </lineage>
</organism>
<reference evidence="2 3" key="1">
    <citation type="submission" date="2021-01" db="EMBL/GenBank/DDBJ databases">
        <title>Cercospora kikuchii MAFF 305040 whole genome shotgun sequence.</title>
        <authorList>
            <person name="Kashiwa T."/>
            <person name="Suzuki T."/>
        </authorList>
    </citation>
    <scope>NUCLEOTIDE SEQUENCE [LARGE SCALE GENOMIC DNA]</scope>
    <source>
        <strain evidence="2 3">MAFF 305040</strain>
    </source>
</reference>
<evidence type="ECO:0000313" key="3">
    <source>
        <dbReference type="Proteomes" id="UP000825890"/>
    </source>
</evidence>
<dbReference type="EMBL" id="BOLY01000001">
    <property type="protein sequence ID" value="GIZ36610.1"/>
    <property type="molecule type" value="Genomic_DNA"/>
</dbReference>
<name>A0A9P3CAK1_9PEZI</name>
<protein>
    <submittedName>
        <fullName evidence="2">Uncharacterized protein</fullName>
    </submittedName>
</protein>
<gene>
    <name evidence="2" type="ORF">CKM354_000008000</name>
</gene>
<dbReference type="GeneID" id="68285655"/>
<dbReference type="AlphaFoldDB" id="A0A9P3CAK1"/>
<sequence>MTSISHTNETPTPESSPFLSLSAELRLQIYHHLVIARHPFFIGRCQEKTRKKYRKHRSTTIGRSPRDSLCSRRLKYPPPIRDDSKECRPVQPPITRVSRLIRKEAIPIFYAENEFWLIHNEFSPRKECNPLFRDRNSPYYKAQGGLYPPAFDPSSPWPPSSNSVPPTTSSSPSPPRAFSHWLSQTPPSLISQIQSVSLCGYGATWPNRYRIILNLKTLKLLSVRYYTTYGEEPRHGPEIESRLRVEIQEVLDQETKKEEEQKKKGRDGFGILMELLKRLDWMFEIMEWQEDDIPEGYEEDRPLGEGWEFEW</sequence>
<keyword evidence="3" id="KW-1185">Reference proteome</keyword>
<dbReference type="RefSeq" id="XP_044651097.1">
    <property type="nucleotide sequence ID" value="XM_044795162.1"/>
</dbReference>
<dbReference type="Proteomes" id="UP000825890">
    <property type="component" value="Unassembled WGS sequence"/>
</dbReference>
<accession>A0A9P3CAK1</accession>
<dbReference type="InterPro" id="IPR038883">
    <property type="entry name" value="AN11006-like"/>
</dbReference>
<evidence type="ECO:0000313" key="2">
    <source>
        <dbReference type="EMBL" id="GIZ36610.1"/>
    </source>
</evidence>
<dbReference type="PANTHER" id="PTHR42085">
    <property type="entry name" value="F-BOX DOMAIN-CONTAINING PROTEIN"/>
    <property type="match status" value="1"/>
</dbReference>